<dbReference type="VEuPathDB" id="FungiDB:CLCR_07308"/>
<dbReference type="AlphaFoldDB" id="A0A1C1CPS5"/>
<dbReference type="VEuPathDB" id="FungiDB:G647_05533"/>
<keyword evidence="2" id="KW-1185">Reference proteome</keyword>
<comment type="caution">
    <text evidence="1">The sequence shown here is derived from an EMBL/GenBank/DDBJ whole genome shotgun (WGS) entry which is preliminary data.</text>
</comment>
<name>A0A1C1CPS5_9EURO</name>
<proteinExistence type="predicted"/>
<protein>
    <recommendedName>
        <fullName evidence="3">MACPF domain-containing protein</fullName>
    </recommendedName>
</protein>
<evidence type="ECO:0008006" key="3">
    <source>
        <dbReference type="Google" id="ProtNLM"/>
    </source>
</evidence>
<evidence type="ECO:0000313" key="1">
    <source>
        <dbReference type="EMBL" id="OCT50471.1"/>
    </source>
</evidence>
<dbReference type="EMBL" id="LGRB01000010">
    <property type="protein sequence ID" value="OCT50471.1"/>
    <property type="molecule type" value="Genomic_DNA"/>
</dbReference>
<gene>
    <name evidence="1" type="ORF">CLCR_07308</name>
</gene>
<sequence>MDSSDDSDIRLLSIRKHAAAKAPFNVPAPDLRAVQLPSKPFGPKAFETKVLEIGLFSGFDSKLATAPDLGPFRADSPFQLEDSYEVVVTPLGRNSFSDVTSTSSSSSYEHLSASVGIGVDCVVFGGSVSVSYDKYVTTNTDGLKHSQHAICYDSAIRYLKAPPLSEVAKHVLREQGEAAFQARFGDYFLGGFVTGAETGLLMSYAHLDREETEITRFTITVKVLFWSASHTEETVHTDTLETSSLTFTSFNTLDPASSRINTAPGPGSIGITSRNPTIQETQEQVKNITLTTQALSSLVAAKRQSIFGTALSPEDWDAGGTFNVAHAATRLTRMYPSGALLQIQLIPYTVLWEYQEVLGSMA</sequence>
<evidence type="ECO:0000313" key="2">
    <source>
        <dbReference type="Proteomes" id="UP000094526"/>
    </source>
</evidence>
<accession>A0A1C1CPS5</accession>
<reference evidence="2" key="1">
    <citation type="submission" date="2015-07" db="EMBL/GenBank/DDBJ databases">
        <authorList>
            <person name="Teixeira M.M."/>
            <person name="Souza R.C."/>
            <person name="Almeida L.G."/>
            <person name="Vicente V.A."/>
            <person name="de Hoog S."/>
            <person name="Bocca A.L."/>
            <person name="de Almeida S.R."/>
            <person name="Vasconcelos A.T."/>
            <person name="Felipe M.S."/>
        </authorList>
    </citation>
    <scope>NUCLEOTIDE SEQUENCE [LARGE SCALE GENOMIC DNA]</scope>
    <source>
        <strain evidence="2">KSF</strain>
    </source>
</reference>
<dbReference type="Proteomes" id="UP000094526">
    <property type="component" value="Unassembled WGS sequence"/>
</dbReference>
<organism evidence="1 2">
    <name type="scientific">Cladophialophora carrionii</name>
    <dbReference type="NCBI Taxonomy" id="86049"/>
    <lineage>
        <taxon>Eukaryota</taxon>
        <taxon>Fungi</taxon>
        <taxon>Dikarya</taxon>
        <taxon>Ascomycota</taxon>
        <taxon>Pezizomycotina</taxon>
        <taxon>Eurotiomycetes</taxon>
        <taxon>Chaetothyriomycetidae</taxon>
        <taxon>Chaetothyriales</taxon>
        <taxon>Herpotrichiellaceae</taxon>
        <taxon>Cladophialophora</taxon>
    </lineage>
</organism>
<dbReference type="OrthoDB" id="4457531at2759"/>